<feature type="transmembrane region" description="Helical" evidence="7">
    <location>
        <begin position="575"/>
        <end position="595"/>
    </location>
</feature>
<evidence type="ECO:0000256" key="2">
    <source>
        <dbReference type="ARBA" id="ARBA00022676"/>
    </source>
</evidence>
<keyword evidence="5 7" id="KW-1133">Transmembrane helix</keyword>
<evidence type="ECO:0000256" key="1">
    <source>
        <dbReference type="ARBA" id="ARBA00004141"/>
    </source>
</evidence>
<evidence type="ECO:0000256" key="6">
    <source>
        <dbReference type="ARBA" id="ARBA00023136"/>
    </source>
</evidence>
<evidence type="ECO:0000256" key="4">
    <source>
        <dbReference type="ARBA" id="ARBA00022692"/>
    </source>
</evidence>
<dbReference type="PANTHER" id="PTHR43867">
    <property type="entry name" value="CELLULOSE SYNTHASE CATALYTIC SUBUNIT A [UDP-FORMING]"/>
    <property type="match status" value="1"/>
</dbReference>
<feature type="transmembrane region" description="Helical" evidence="7">
    <location>
        <begin position="6"/>
        <end position="27"/>
    </location>
</feature>
<feature type="domain" description="Glycosyltransferase 2-like" evidence="8">
    <location>
        <begin position="373"/>
        <end position="555"/>
    </location>
</feature>
<evidence type="ECO:0000259" key="8">
    <source>
        <dbReference type="Pfam" id="PF13632"/>
    </source>
</evidence>
<dbReference type="InterPro" id="IPR001173">
    <property type="entry name" value="Glyco_trans_2-like"/>
</dbReference>
<keyword evidence="6 7" id="KW-0472">Membrane</keyword>
<gene>
    <name evidence="9" type="ORF">IMF26_05930</name>
</gene>
<reference evidence="9" key="2">
    <citation type="journal article" date="2023" name="Biology">
        <title>Prokaryotic Life Associated with Coal-Fire Gas Vents Revealed by Metagenomics.</title>
        <authorList>
            <person name="Kadnikov V.V."/>
            <person name="Mardanov A.V."/>
            <person name="Beletsky A.V."/>
            <person name="Karnachuk O.V."/>
            <person name="Ravin N.V."/>
        </authorList>
    </citation>
    <scope>NUCLEOTIDE SEQUENCE</scope>
    <source>
        <strain evidence="9">Bu02</strain>
    </source>
</reference>
<keyword evidence="3" id="KW-0808">Transferase</keyword>
<dbReference type="Gene3D" id="3.90.550.10">
    <property type="entry name" value="Spore Coat Polysaccharide Biosynthesis Protein SpsA, Chain A"/>
    <property type="match status" value="2"/>
</dbReference>
<accession>A0AAT9L9E7</accession>
<dbReference type="GO" id="GO:0016020">
    <property type="term" value="C:membrane"/>
    <property type="evidence" value="ECO:0007669"/>
    <property type="project" value="UniProtKB-SubCell"/>
</dbReference>
<reference evidence="9" key="1">
    <citation type="submission" date="2020-10" db="EMBL/GenBank/DDBJ databases">
        <authorList>
            <person name="Kadnikov V."/>
            <person name="Beletsky A.V."/>
            <person name="Mardanov A.V."/>
            <person name="Karnachuk O.V."/>
            <person name="Ravin N.V."/>
        </authorList>
    </citation>
    <scope>NUCLEOTIDE SEQUENCE</scope>
    <source>
        <strain evidence="9">Bu02</strain>
    </source>
</reference>
<name>A0AAT9L9E7_9FIRM</name>
<evidence type="ECO:0000256" key="5">
    <source>
        <dbReference type="ARBA" id="ARBA00022989"/>
    </source>
</evidence>
<keyword evidence="4 7" id="KW-0812">Transmembrane</keyword>
<proteinExistence type="predicted"/>
<dbReference type="SUPFAM" id="SSF53448">
    <property type="entry name" value="Nucleotide-diphospho-sugar transferases"/>
    <property type="match status" value="2"/>
</dbReference>
<dbReference type="PANTHER" id="PTHR43867:SF2">
    <property type="entry name" value="CELLULOSE SYNTHASE CATALYTIC SUBUNIT A [UDP-FORMING]"/>
    <property type="match status" value="1"/>
</dbReference>
<protein>
    <submittedName>
        <fullName evidence="9">Glycosyltransferase</fullName>
    </submittedName>
</protein>
<dbReference type="Pfam" id="PF13632">
    <property type="entry name" value="Glyco_trans_2_3"/>
    <property type="match status" value="1"/>
</dbReference>
<sequence length="664" mass="76609">MTTAQTLYVLAFSVYLIFFVLFARFFVWKHYSEKKYWNRRPSLKESYLRDLGARMGKAIPFITILVPARNESLVIENTIKHLRSLDYPPDSYEIIVITDEKETMASRDERSRILRTAEAILQDRRQRNHLPSEEMQKTRSVILSILSDYALCEFMSKRFQANYSVGVPELSSLPLPERHRLIRDICIEILAFKGKPPKKRLRFIVKKTCPWLSELDVERVYPASLTVAMPILAAYADLCDDSSYSVLKKAIQHTAEANHELTQDIIRRMTEFIAKRVTELVRKASRSQEFKEKLMAALEDMYPTTQEVVERVKKDIEAKEVLPAVKHVTVPFDFDGKLGGERTGKPVPSTKGRALNWGLRFIDPRTEVCGFYDAESRPHKDVLLYVGYRRLSDPEASRLLQGPVFQVRNFYQMTAFCRIAALYQAIAHDWYLPWLFRTLPFVGGTNVFVARDLLEDIGGWDCQVLTEDLELGARAYLQCAAWPEYLPYSSSEQTPPNFKAFFRQRLRWGTGHLQVVEKISKDGSSDPARRRQLKRSLIMKGQLEWVLYQMATFVPPMAMVLHYKNLLDPEIIPPLGQWLLSAFSLTYMGFTLYAFKRYSAYLDHSAKPETFLGKLSLYLGLLILPLAAFMFPVPYTTALILKALGREPKSWVKTPRTEEARIAS</sequence>
<evidence type="ECO:0000313" key="9">
    <source>
        <dbReference type="EMBL" id="QUL97662.1"/>
    </source>
</evidence>
<evidence type="ECO:0000256" key="7">
    <source>
        <dbReference type="SAM" id="Phobius"/>
    </source>
</evidence>
<comment type="subcellular location">
    <subcellularLocation>
        <location evidence="1">Membrane</location>
        <topology evidence="1">Multi-pass membrane protein</topology>
    </subcellularLocation>
</comment>
<dbReference type="KEGG" id="fcz:IMF26_05930"/>
<dbReference type="GO" id="GO:0016757">
    <property type="term" value="F:glycosyltransferase activity"/>
    <property type="evidence" value="ECO:0007669"/>
    <property type="project" value="UniProtKB-KW"/>
</dbReference>
<feature type="transmembrane region" description="Helical" evidence="7">
    <location>
        <begin position="615"/>
        <end position="635"/>
    </location>
</feature>
<evidence type="ECO:0000256" key="3">
    <source>
        <dbReference type="ARBA" id="ARBA00022679"/>
    </source>
</evidence>
<dbReference type="InterPro" id="IPR029044">
    <property type="entry name" value="Nucleotide-diphossugar_trans"/>
</dbReference>
<dbReference type="EMBL" id="CP062796">
    <property type="protein sequence ID" value="QUL97662.1"/>
    <property type="molecule type" value="Genomic_DNA"/>
</dbReference>
<organism evidence="9">
    <name type="scientific">Candidatus Fermentithermobacillus carboniphilus</name>
    <dbReference type="NCBI Taxonomy" id="3085328"/>
    <lineage>
        <taxon>Bacteria</taxon>
        <taxon>Bacillati</taxon>
        <taxon>Bacillota</taxon>
        <taxon>Candidatus Fermentithermobacillia</taxon>
        <taxon>Candidatus Fermentithermobacillales</taxon>
        <taxon>Candidatus Fermentithermobacillaceae</taxon>
        <taxon>Candidatus Fermentithermobacillus</taxon>
    </lineage>
</organism>
<keyword evidence="2" id="KW-0328">Glycosyltransferase</keyword>
<dbReference type="AlphaFoldDB" id="A0AAT9L9E7"/>
<dbReference type="InterPro" id="IPR050321">
    <property type="entry name" value="Glycosyltr_2/OpgH_subfam"/>
</dbReference>